<evidence type="ECO:0000256" key="3">
    <source>
        <dbReference type="ARBA" id="ARBA00022741"/>
    </source>
</evidence>
<dbReference type="FunFam" id="3.40.50.20:FF:000010">
    <property type="entry name" value="Propionyl-CoA carboxylase subunit alpha"/>
    <property type="match status" value="1"/>
</dbReference>
<reference evidence="11 12" key="1">
    <citation type="submission" date="2017-10" db="EMBL/GenBank/DDBJ databases">
        <title>Draft genome of Longibacter Salinarum.</title>
        <authorList>
            <person name="Goh K.M."/>
            <person name="Shamsir M.S."/>
            <person name="Lim S.W."/>
        </authorList>
    </citation>
    <scope>NUCLEOTIDE SEQUENCE [LARGE SCALE GENOMIC DNA]</scope>
    <source>
        <strain evidence="11 12">KCTC 52045</strain>
    </source>
</reference>
<dbReference type="InterPro" id="IPR011764">
    <property type="entry name" value="Biotin_carboxylation_dom"/>
</dbReference>
<evidence type="ECO:0000259" key="9">
    <source>
        <dbReference type="PROSITE" id="PS50975"/>
    </source>
</evidence>
<dbReference type="InterPro" id="IPR016185">
    <property type="entry name" value="PreATP-grasp_dom_sf"/>
</dbReference>
<dbReference type="SMART" id="SM00878">
    <property type="entry name" value="Biotin_carb_C"/>
    <property type="match status" value="1"/>
</dbReference>
<dbReference type="GO" id="GO:0005524">
    <property type="term" value="F:ATP binding"/>
    <property type="evidence" value="ECO:0007669"/>
    <property type="project" value="UniProtKB-UniRule"/>
</dbReference>
<dbReference type="PROSITE" id="PS50975">
    <property type="entry name" value="ATP_GRASP"/>
    <property type="match status" value="1"/>
</dbReference>
<dbReference type="SUPFAM" id="SSF52440">
    <property type="entry name" value="PreATP-grasp domain"/>
    <property type="match status" value="1"/>
</dbReference>
<dbReference type="InterPro" id="IPR011054">
    <property type="entry name" value="Rudment_hybrid_motif"/>
</dbReference>
<sequence length="508" mass="55491">MTDSPVEARKIRKVLVANRGEIAVRVMRTCRELGIETVAVYSDPDRPSPHVRMADEAYNIGPAAANQSYLVQSKILEVAQRSDADAIHPGYGFLSENADFAEACEEAGVIFIGPGPQAIRAMGDKTAARQLMEDAGVPMAPGTTDAVTDAEEGARVAEEIGYPVLIKAAAGGGGKGMRVVEEAEGFKRSMEMAQSEATSAFGDGRVFIEKYIQQPRHIEFQILADAHGNTIHLFERECSIQRRHQKVIEEAPSSILSEELREEMGGAAVAAAKSCGYRNAGTVEFLVDADANFYFMEMNTRLQVEHPVTEWITGIDLVEQQIRVAEGRELDIQQDDLSIHGHSVECRVYAEDPASNFLPDPGPLHRHAAPSGFGVRVDSGVEEGGDVLIHYDPMISKLTSWGKDRESAIRRMVRALDEYEVAGVQTTIPFCRFAMEHDAFRSGQFSTHFVDQHFTPDALSVDADSKDDLAALAATLYEAVSDDKPTEVAAATGDGAPARSPWRNRREL</sequence>
<dbReference type="FunFam" id="3.30.1490.20:FF:000018">
    <property type="entry name" value="Biotin carboxylase"/>
    <property type="match status" value="1"/>
</dbReference>
<evidence type="ECO:0000313" key="11">
    <source>
        <dbReference type="EMBL" id="PEN13139.1"/>
    </source>
</evidence>
<keyword evidence="5" id="KW-0460">Magnesium</keyword>
<dbReference type="GO" id="GO:0016874">
    <property type="term" value="F:ligase activity"/>
    <property type="evidence" value="ECO:0007669"/>
    <property type="project" value="UniProtKB-KW"/>
</dbReference>
<keyword evidence="12" id="KW-1185">Reference proteome</keyword>
<evidence type="ECO:0000256" key="6">
    <source>
        <dbReference type="ARBA" id="ARBA00023267"/>
    </source>
</evidence>
<dbReference type="NCBIfam" id="NF006367">
    <property type="entry name" value="PRK08591.1"/>
    <property type="match status" value="1"/>
</dbReference>
<evidence type="ECO:0000256" key="7">
    <source>
        <dbReference type="PROSITE-ProRule" id="PRU00409"/>
    </source>
</evidence>
<dbReference type="Proteomes" id="UP000220102">
    <property type="component" value="Unassembled WGS sequence"/>
</dbReference>
<dbReference type="PANTHER" id="PTHR18866">
    <property type="entry name" value="CARBOXYLASE:PYRUVATE/ACETYL-COA/PROPIONYL-COA CARBOXYLASE"/>
    <property type="match status" value="1"/>
</dbReference>
<evidence type="ECO:0000256" key="4">
    <source>
        <dbReference type="ARBA" id="ARBA00022840"/>
    </source>
</evidence>
<name>A0A2A8CWN6_9BACT</name>
<dbReference type="Pfam" id="PF02785">
    <property type="entry name" value="Biotin_carb_C"/>
    <property type="match status" value="1"/>
</dbReference>
<gene>
    <name evidence="11" type="primary">accC</name>
    <name evidence="11" type="ORF">CRI94_10855</name>
</gene>
<dbReference type="FunFam" id="3.30.470.20:FF:000028">
    <property type="entry name" value="Methylcrotonoyl-CoA carboxylase subunit alpha, mitochondrial"/>
    <property type="match status" value="1"/>
</dbReference>
<dbReference type="PROSITE" id="PS00867">
    <property type="entry name" value="CPSASE_2"/>
    <property type="match status" value="1"/>
</dbReference>
<dbReference type="SUPFAM" id="SSF51246">
    <property type="entry name" value="Rudiment single hybrid motif"/>
    <property type="match status" value="1"/>
</dbReference>
<organism evidence="11 12">
    <name type="scientific">Longibacter salinarum</name>
    <dbReference type="NCBI Taxonomy" id="1850348"/>
    <lineage>
        <taxon>Bacteria</taxon>
        <taxon>Pseudomonadati</taxon>
        <taxon>Rhodothermota</taxon>
        <taxon>Rhodothermia</taxon>
        <taxon>Rhodothermales</taxon>
        <taxon>Salisaetaceae</taxon>
        <taxon>Longibacter</taxon>
    </lineage>
</organism>
<keyword evidence="6" id="KW-0092">Biotin</keyword>
<dbReference type="InterPro" id="IPR011761">
    <property type="entry name" value="ATP-grasp"/>
</dbReference>
<dbReference type="PANTHER" id="PTHR18866:SF33">
    <property type="entry name" value="METHYLCROTONOYL-COA CARBOXYLASE SUBUNIT ALPHA, MITOCHONDRIAL-RELATED"/>
    <property type="match status" value="1"/>
</dbReference>
<evidence type="ECO:0000256" key="1">
    <source>
        <dbReference type="ARBA" id="ARBA00022598"/>
    </source>
</evidence>
<accession>A0A2A8CWN6</accession>
<dbReference type="RefSeq" id="WP_098075731.1">
    <property type="nucleotide sequence ID" value="NZ_PDEQ01000005.1"/>
</dbReference>
<evidence type="ECO:0000259" key="10">
    <source>
        <dbReference type="PROSITE" id="PS50979"/>
    </source>
</evidence>
<feature type="domain" description="Biotin carboxylation" evidence="10">
    <location>
        <begin position="10"/>
        <end position="455"/>
    </location>
</feature>
<protein>
    <submittedName>
        <fullName evidence="11">Acetyl-CoA carboxylase biotin carboxylase subunit</fullName>
    </submittedName>
</protein>
<dbReference type="PROSITE" id="PS50979">
    <property type="entry name" value="BC"/>
    <property type="match status" value="1"/>
</dbReference>
<dbReference type="Pfam" id="PF02786">
    <property type="entry name" value="CPSase_L_D2"/>
    <property type="match status" value="1"/>
</dbReference>
<feature type="domain" description="ATP-grasp" evidence="9">
    <location>
        <begin position="129"/>
        <end position="326"/>
    </location>
</feature>
<dbReference type="InterPro" id="IPR005479">
    <property type="entry name" value="CPAse_ATP-bd"/>
</dbReference>
<comment type="caution">
    <text evidence="11">The sequence shown here is derived from an EMBL/GenBank/DDBJ whole genome shotgun (WGS) entry which is preliminary data.</text>
</comment>
<dbReference type="NCBIfam" id="TIGR00514">
    <property type="entry name" value="accC"/>
    <property type="match status" value="1"/>
</dbReference>
<dbReference type="InterPro" id="IPR005481">
    <property type="entry name" value="BC-like_N"/>
</dbReference>
<dbReference type="InterPro" id="IPR050856">
    <property type="entry name" value="Biotin_carboxylase_complex"/>
</dbReference>
<dbReference type="EMBL" id="PDEQ01000005">
    <property type="protein sequence ID" value="PEN13139.1"/>
    <property type="molecule type" value="Genomic_DNA"/>
</dbReference>
<dbReference type="InterPro" id="IPR004549">
    <property type="entry name" value="Acetyl_CoA_COase_biotin_COase"/>
</dbReference>
<dbReference type="SUPFAM" id="SSF56059">
    <property type="entry name" value="Glutathione synthetase ATP-binding domain-like"/>
    <property type="match status" value="1"/>
</dbReference>
<evidence type="ECO:0000256" key="5">
    <source>
        <dbReference type="ARBA" id="ARBA00022842"/>
    </source>
</evidence>
<dbReference type="GO" id="GO:2001295">
    <property type="term" value="P:malonyl-CoA biosynthetic process"/>
    <property type="evidence" value="ECO:0007669"/>
    <property type="project" value="UniProtKB-UniPathway"/>
</dbReference>
<dbReference type="UniPathway" id="UPA00655">
    <property type="reaction ID" value="UER00711"/>
</dbReference>
<feature type="region of interest" description="Disordered" evidence="8">
    <location>
        <begin position="484"/>
        <end position="508"/>
    </location>
</feature>
<keyword evidence="1" id="KW-0436">Ligase</keyword>
<dbReference type="AlphaFoldDB" id="A0A2A8CWN6"/>
<dbReference type="PROSITE" id="PS00866">
    <property type="entry name" value="CPSASE_1"/>
    <property type="match status" value="1"/>
</dbReference>
<evidence type="ECO:0000313" key="12">
    <source>
        <dbReference type="Proteomes" id="UP000220102"/>
    </source>
</evidence>
<keyword evidence="4 7" id="KW-0067">ATP-binding</keyword>
<dbReference type="OrthoDB" id="9807469at2"/>
<evidence type="ECO:0000256" key="2">
    <source>
        <dbReference type="ARBA" id="ARBA00022723"/>
    </source>
</evidence>
<evidence type="ECO:0000256" key="8">
    <source>
        <dbReference type="SAM" id="MobiDB-lite"/>
    </source>
</evidence>
<dbReference type="Gene3D" id="3.30.470.20">
    <property type="entry name" value="ATP-grasp fold, B domain"/>
    <property type="match status" value="1"/>
</dbReference>
<keyword evidence="3 7" id="KW-0547">Nucleotide-binding</keyword>
<dbReference type="GO" id="GO:0046872">
    <property type="term" value="F:metal ion binding"/>
    <property type="evidence" value="ECO:0007669"/>
    <property type="project" value="UniProtKB-KW"/>
</dbReference>
<keyword evidence="2" id="KW-0479">Metal-binding</keyword>
<dbReference type="InterPro" id="IPR005482">
    <property type="entry name" value="Biotin_COase_C"/>
</dbReference>
<proteinExistence type="predicted"/>
<dbReference type="Pfam" id="PF00289">
    <property type="entry name" value="Biotin_carb_N"/>
    <property type="match status" value="1"/>
</dbReference>